<sequence>MSIRVAQWATGSVGSQSLGLILDRPELELVGVLVSDPAKAGKDAAELAGRNDPTGILATTDREALLRSRPDLVINAADADTRMDAAVDDLEWLLRAGVDVVASGPVVLQYPWGSASPEWIDRLEAATAAGSSTLHVNGIDPGFANDVLPLTLTSIASRIDSLRAFEISDYSTYDNPGMVEGFFGFGTPLDRDPVIALPGVLASGWGGTVRQLAAALDVTLDEQLTERVERLPAPSDMDTVCTHIAAGSQAALRFEVIGTVGGEPRIALEHVLRARTDLDADLAPEWAAPLGGGPASFRVEISGEPNLQLELTHLSSSGDHGASGMLTTAARLANCAEAVHAAAPGIVSAKDLPLATGRGLVTPHRP</sequence>
<reference evidence="2" key="1">
    <citation type="journal article" date="2021" name="PeerJ">
        <title>Extensive microbial diversity within the chicken gut microbiome revealed by metagenomics and culture.</title>
        <authorList>
            <person name="Gilroy R."/>
            <person name="Ravi A."/>
            <person name="Getino M."/>
            <person name="Pursley I."/>
            <person name="Horton D.L."/>
            <person name="Alikhan N.F."/>
            <person name="Baker D."/>
            <person name="Gharbi K."/>
            <person name="Hall N."/>
            <person name="Watson M."/>
            <person name="Adriaenssens E.M."/>
            <person name="Foster-Nyarko E."/>
            <person name="Jarju S."/>
            <person name="Secka A."/>
            <person name="Antonio M."/>
            <person name="Oren A."/>
            <person name="Chaudhuri R.R."/>
            <person name="La Ragione R."/>
            <person name="Hildebrand F."/>
            <person name="Pallen M.J."/>
        </authorList>
    </citation>
    <scope>NUCLEOTIDE SEQUENCE</scope>
    <source>
        <strain evidence="2">ChiGjej1B1-18357</strain>
    </source>
</reference>
<keyword evidence="2" id="KW-0418">Kinase</keyword>
<evidence type="ECO:0000259" key="1">
    <source>
        <dbReference type="Pfam" id="PF19328"/>
    </source>
</evidence>
<dbReference type="AlphaFoldDB" id="A0A921F4H6"/>
<dbReference type="RefSeq" id="WP_303911974.1">
    <property type="nucleotide sequence ID" value="NZ_DYXM01000126.1"/>
</dbReference>
<comment type="caution">
    <text evidence="2">The sequence shown here is derived from an EMBL/GenBank/DDBJ whole genome shotgun (WGS) entry which is preliminary data.</text>
</comment>
<dbReference type="InterPro" id="IPR045760">
    <property type="entry name" value="DAP_DH_C"/>
</dbReference>
<dbReference type="CDD" id="cd24146">
    <property type="entry name" value="nat-AmDH_N_like"/>
    <property type="match status" value="1"/>
</dbReference>
<name>A0A921F4H6_9ACTN</name>
<keyword evidence="2" id="KW-0808">Transferase</keyword>
<dbReference type="Pfam" id="PF19328">
    <property type="entry name" value="DAP_DH_C"/>
    <property type="match status" value="1"/>
</dbReference>
<accession>A0A921F4H6</accession>
<reference evidence="2" key="2">
    <citation type="submission" date="2021-09" db="EMBL/GenBank/DDBJ databases">
        <authorList>
            <person name="Gilroy R."/>
        </authorList>
    </citation>
    <scope>NUCLEOTIDE SEQUENCE</scope>
    <source>
        <strain evidence="2">ChiGjej1B1-18357</strain>
    </source>
</reference>
<dbReference type="EMBL" id="DYXM01000126">
    <property type="protein sequence ID" value="HJE90703.1"/>
    <property type="molecule type" value="Genomic_DNA"/>
</dbReference>
<evidence type="ECO:0000313" key="2">
    <source>
        <dbReference type="EMBL" id="HJE90703.1"/>
    </source>
</evidence>
<dbReference type="GO" id="GO:0016301">
    <property type="term" value="F:kinase activity"/>
    <property type="evidence" value="ECO:0007669"/>
    <property type="project" value="UniProtKB-KW"/>
</dbReference>
<feature type="domain" description="2,4-diaminopentanoate dehydrogenase C-terminal" evidence="1">
    <location>
        <begin position="145"/>
        <end position="356"/>
    </location>
</feature>
<evidence type="ECO:0000313" key="3">
    <source>
        <dbReference type="Proteomes" id="UP000776650"/>
    </source>
</evidence>
<organism evidence="2 3">
    <name type="scientific">Dietzia timorensis</name>
    <dbReference type="NCBI Taxonomy" id="499555"/>
    <lineage>
        <taxon>Bacteria</taxon>
        <taxon>Bacillati</taxon>
        <taxon>Actinomycetota</taxon>
        <taxon>Actinomycetes</taxon>
        <taxon>Mycobacteriales</taxon>
        <taxon>Dietziaceae</taxon>
        <taxon>Dietzia</taxon>
    </lineage>
</organism>
<proteinExistence type="predicted"/>
<protein>
    <submittedName>
        <fullName evidence="2">Diacylglycerol kinase</fullName>
    </submittedName>
</protein>
<dbReference type="SUPFAM" id="SSF51735">
    <property type="entry name" value="NAD(P)-binding Rossmann-fold domains"/>
    <property type="match status" value="1"/>
</dbReference>
<dbReference type="InterPro" id="IPR036291">
    <property type="entry name" value="NAD(P)-bd_dom_sf"/>
</dbReference>
<dbReference type="Gene3D" id="3.40.50.720">
    <property type="entry name" value="NAD(P)-binding Rossmann-like Domain"/>
    <property type="match status" value="1"/>
</dbReference>
<dbReference type="Proteomes" id="UP000776650">
    <property type="component" value="Unassembled WGS sequence"/>
</dbReference>
<gene>
    <name evidence="2" type="ORF">K8V11_06815</name>
</gene>